<evidence type="ECO:0000256" key="1">
    <source>
        <dbReference type="SAM" id="Phobius"/>
    </source>
</evidence>
<reference evidence="3" key="1">
    <citation type="journal article" date="2019" name="Int. J. Syst. Evol. Microbiol.">
        <title>The Global Catalogue of Microorganisms (GCM) 10K type strain sequencing project: providing services to taxonomists for standard genome sequencing and annotation.</title>
        <authorList>
            <consortium name="The Broad Institute Genomics Platform"/>
            <consortium name="The Broad Institute Genome Sequencing Center for Infectious Disease"/>
            <person name="Wu L."/>
            <person name="Ma J."/>
        </authorList>
    </citation>
    <scope>NUCLEOTIDE SEQUENCE [LARGE SCALE GENOMIC DNA]</scope>
    <source>
        <strain evidence="3">JCM 9651</strain>
    </source>
</reference>
<dbReference type="Proteomes" id="UP001499990">
    <property type="component" value="Unassembled WGS sequence"/>
</dbReference>
<keyword evidence="1" id="KW-0812">Transmembrane</keyword>
<gene>
    <name evidence="2" type="ORF">GCM10020367_37590</name>
</gene>
<protein>
    <recommendedName>
        <fullName evidence="4">DUF3592 domain-containing protein</fullName>
    </recommendedName>
</protein>
<keyword evidence="1" id="KW-1133">Transmembrane helix</keyword>
<name>A0ABP6SDS7_9ACTN</name>
<sequence length="142" mass="15261">MGVVLVVAGSFIAFAGLAFSSVVIPHLTAFLRYRHLEWNGVAGEAVCVAHAPTADARTKVFLDIRVQGEEGRTVRMSERQYPPPVAVGEVRPVVYDRRDPRRAKIGVAGVDFGSRSELGVARRLLLVGLPVFALGALLVVIA</sequence>
<keyword evidence="3" id="KW-1185">Reference proteome</keyword>
<evidence type="ECO:0008006" key="4">
    <source>
        <dbReference type="Google" id="ProtNLM"/>
    </source>
</evidence>
<proteinExistence type="predicted"/>
<dbReference type="RefSeq" id="WP_345039039.1">
    <property type="nucleotide sequence ID" value="NZ_BAAAYL010000001.1"/>
</dbReference>
<comment type="caution">
    <text evidence="2">The sequence shown here is derived from an EMBL/GenBank/DDBJ whole genome shotgun (WGS) entry which is preliminary data.</text>
</comment>
<evidence type="ECO:0000313" key="3">
    <source>
        <dbReference type="Proteomes" id="UP001499990"/>
    </source>
</evidence>
<organism evidence="2 3">
    <name type="scientific">Streptomyces sannanensis</name>
    <dbReference type="NCBI Taxonomy" id="285536"/>
    <lineage>
        <taxon>Bacteria</taxon>
        <taxon>Bacillati</taxon>
        <taxon>Actinomycetota</taxon>
        <taxon>Actinomycetes</taxon>
        <taxon>Kitasatosporales</taxon>
        <taxon>Streptomycetaceae</taxon>
        <taxon>Streptomyces</taxon>
    </lineage>
</organism>
<evidence type="ECO:0000313" key="2">
    <source>
        <dbReference type="EMBL" id="GAA3374287.1"/>
    </source>
</evidence>
<keyword evidence="1" id="KW-0472">Membrane</keyword>
<feature type="transmembrane region" description="Helical" evidence="1">
    <location>
        <begin position="120"/>
        <end position="141"/>
    </location>
</feature>
<accession>A0ABP6SDS7</accession>
<dbReference type="EMBL" id="BAAAYL010000001">
    <property type="protein sequence ID" value="GAA3374287.1"/>
    <property type="molecule type" value="Genomic_DNA"/>
</dbReference>